<dbReference type="Proteomes" id="UP000272781">
    <property type="component" value="Unassembled WGS sequence"/>
</dbReference>
<keyword evidence="5" id="KW-1185">Reference proteome</keyword>
<keyword evidence="1" id="KW-0732">Signal</keyword>
<evidence type="ECO:0000313" key="4">
    <source>
        <dbReference type="Proteomes" id="UP000272781"/>
    </source>
</evidence>
<proteinExistence type="predicted"/>
<evidence type="ECO:0000256" key="1">
    <source>
        <dbReference type="SAM" id="SignalP"/>
    </source>
</evidence>
<name>A0AAJ4RCF3_9BACT</name>
<feature type="chain" id="PRO_5042533336" evidence="1">
    <location>
        <begin position="17"/>
        <end position="356"/>
    </location>
</feature>
<protein>
    <submittedName>
        <fullName evidence="3">Uncharacterized protein</fullName>
    </submittedName>
</protein>
<organism evidence="3 4">
    <name type="scientific">Caminibacter pacificus</name>
    <dbReference type="NCBI Taxonomy" id="1424653"/>
    <lineage>
        <taxon>Bacteria</taxon>
        <taxon>Pseudomonadati</taxon>
        <taxon>Campylobacterota</taxon>
        <taxon>Epsilonproteobacteria</taxon>
        <taxon>Nautiliales</taxon>
        <taxon>Nautiliaceae</taxon>
        <taxon>Caminibacter</taxon>
    </lineage>
</organism>
<dbReference type="RefSeq" id="WP_123352399.1">
    <property type="nucleotide sequence ID" value="NZ_CP027432.2"/>
</dbReference>
<evidence type="ECO:0000313" key="3">
    <source>
        <dbReference type="EMBL" id="ROR40015.1"/>
    </source>
</evidence>
<sequence length="356" mass="41556">MKKIIALLFTAILVFAQTEVIVEPDNEQVEVFDDNFVSQKVSVNVAVVIDKKKFFKFIPSIMNSINSYFIYKASNYHIKLFDIDANLSQITQNYKDIVYITTDKQKIEELKNYDAHFYVPTFNASDFKTTNQQPLENNETTANPFEYTEEENSTKQLDNVDFGLIDFKSQVNTLAQYIDDNYAIAINSKGTIPQKLLQYESELNIMLDTYDFPNIPYEKLNNHYIFFNTSASKTAQILAQITYKNIETKLQLATQIDYDPLLISITQPQDVEKLIIANSILNIPIDLEDTNMNLNSDIRFNWLNYDISILLNKIYNKQTNDDEYYMNDFHVYIFDHQINYNTKLYQIINGAFKPIQ</sequence>
<evidence type="ECO:0000313" key="5">
    <source>
        <dbReference type="Proteomes" id="UP000298805"/>
    </source>
</evidence>
<feature type="signal peptide" evidence="1">
    <location>
        <begin position="1"/>
        <end position="16"/>
    </location>
</feature>
<accession>A0AAJ4RCF3</accession>
<gene>
    <name evidence="2" type="ORF">C6V80_02165</name>
    <name evidence="3" type="ORF">EDC58_0995</name>
</gene>
<dbReference type="Proteomes" id="UP000298805">
    <property type="component" value="Chromosome"/>
</dbReference>
<reference evidence="2" key="3">
    <citation type="submission" date="2019-06" db="EMBL/GenBank/DDBJ databases">
        <title>A comparative analysis of the Nautiliaceae.</title>
        <authorList>
            <person name="Grosche A."/>
            <person name="Smedile F."/>
            <person name="Vetriani C."/>
        </authorList>
    </citation>
    <scope>NUCLEOTIDE SEQUENCE</scope>
    <source>
        <strain evidence="2">TB6</strain>
    </source>
</reference>
<reference evidence="3 4" key="2">
    <citation type="submission" date="2018-11" db="EMBL/GenBank/DDBJ databases">
        <title>Genomic Encyclopedia of Type Strains, Phase IV (KMG-IV): sequencing the most valuable type-strain genomes for metagenomic binning, comparative biology and taxonomic classification.</title>
        <authorList>
            <person name="Goeker M."/>
        </authorList>
    </citation>
    <scope>NUCLEOTIDE SEQUENCE [LARGE SCALE GENOMIC DNA]</scope>
    <source>
        <strain evidence="3 4">DSM 27783</strain>
    </source>
</reference>
<dbReference type="EMBL" id="RJVK01000002">
    <property type="protein sequence ID" value="ROR40015.1"/>
    <property type="molecule type" value="Genomic_DNA"/>
</dbReference>
<reference evidence="5" key="1">
    <citation type="submission" date="2018-03" db="EMBL/GenBank/DDBJ databases">
        <title>A comparative analysis of the Nautiliaceae.</title>
        <authorList>
            <person name="Grosche A."/>
            <person name="Smedile F."/>
            <person name="Vetriani C."/>
        </authorList>
    </citation>
    <scope>NUCLEOTIDE SEQUENCE [LARGE SCALE GENOMIC DNA]</scope>
    <source>
        <strain evidence="5">TB6</strain>
    </source>
</reference>
<evidence type="ECO:0000313" key="2">
    <source>
        <dbReference type="EMBL" id="QCI27810.1"/>
    </source>
</evidence>
<dbReference type="AlphaFoldDB" id="A0AAJ4RCF3"/>
<dbReference type="EMBL" id="CP027432">
    <property type="protein sequence ID" value="QCI27810.1"/>
    <property type="molecule type" value="Genomic_DNA"/>
</dbReference>